<name>A0AAD1S0N9_PELCU</name>
<dbReference type="AlphaFoldDB" id="A0AAD1S0N9"/>
<evidence type="ECO:0000313" key="3">
    <source>
        <dbReference type="Proteomes" id="UP001295444"/>
    </source>
</evidence>
<evidence type="ECO:0000256" key="1">
    <source>
        <dbReference type="SAM" id="MobiDB-lite"/>
    </source>
</evidence>
<proteinExistence type="predicted"/>
<organism evidence="2 3">
    <name type="scientific">Pelobates cultripes</name>
    <name type="common">Western spadefoot toad</name>
    <dbReference type="NCBI Taxonomy" id="61616"/>
    <lineage>
        <taxon>Eukaryota</taxon>
        <taxon>Metazoa</taxon>
        <taxon>Chordata</taxon>
        <taxon>Craniata</taxon>
        <taxon>Vertebrata</taxon>
        <taxon>Euteleostomi</taxon>
        <taxon>Amphibia</taxon>
        <taxon>Batrachia</taxon>
        <taxon>Anura</taxon>
        <taxon>Pelobatoidea</taxon>
        <taxon>Pelobatidae</taxon>
        <taxon>Pelobates</taxon>
    </lineage>
</organism>
<sequence length="137" mass="14789">MDARPPVSAEVHERQRRAQQGGPSAKNAGKRCGAGRAARGGEQQSSPLRLDTKTPDSKPQTPIPHFHDGAGPTRRTIQNEEHLHPCNSSPPAPQDSSKQEENGKCQSRAQEDRGQTSSRETAGQAKKPRGPGKDDQK</sequence>
<dbReference type="Proteomes" id="UP001295444">
    <property type="component" value="Chromosome 04"/>
</dbReference>
<gene>
    <name evidence="2" type="ORF">PECUL_23A041037</name>
</gene>
<protein>
    <submittedName>
        <fullName evidence="2">Uncharacterized protein</fullName>
    </submittedName>
</protein>
<keyword evidence="3" id="KW-1185">Reference proteome</keyword>
<reference evidence="2" key="1">
    <citation type="submission" date="2022-03" db="EMBL/GenBank/DDBJ databases">
        <authorList>
            <person name="Alioto T."/>
            <person name="Alioto T."/>
            <person name="Gomez Garrido J."/>
        </authorList>
    </citation>
    <scope>NUCLEOTIDE SEQUENCE</scope>
</reference>
<feature type="region of interest" description="Disordered" evidence="1">
    <location>
        <begin position="1"/>
        <end position="137"/>
    </location>
</feature>
<feature type="compositionally biased region" description="Low complexity" evidence="1">
    <location>
        <begin position="25"/>
        <end position="41"/>
    </location>
</feature>
<dbReference type="EMBL" id="OW240915">
    <property type="protein sequence ID" value="CAH2282712.1"/>
    <property type="molecule type" value="Genomic_DNA"/>
</dbReference>
<feature type="compositionally biased region" description="Basic and acidic residues" evidence="1">
    <location>
        <begin position="97"/>
        <end position="114"/>
    </location>
</feature>
<accession>A0AAD1S0N9</accession>
<evidence type="ECO:0000313" key="2">
    <source>
        <dbReference type="EMBL" id="CAH2282712.1"/>
    </source>
</evidence>